<comment type="caution">
    <text evidence="6">The sequence shown here is derived from an EMBL/GenBank/DDBJ whole genome shotgun (WGS) entry which is preliminary data.</text>
</comment>
<evidence type="ECO:0000256" key="4">
    <source>
        <dbReference type="PROSITE-ProRule" id="PRU01161"/>
    </source>
</evidence>
<dbReference type="Pfam" id="PF01734">
    <property type="entry name" value="Patatin"/>
    <property type="match status" value="1"/>
</dbReference>
<keyword evidence="3 4" id="KW-0443">Lipid metabolism</keyword>
<proteinExistence type="predicted"/>
<evidence type="ECO:0000256" key="2">
    <source>
        <dbReference type="ARBA" id="ARBA00022963"/>
    </source>
</evidence>
<dbReference type="PANTHER" id="PTHR14226">
    <property type="entry name" value="NEUROPATHY TARGET ESTERASE/SWISS CHEESE D.MELANOGASTER"/>
    <property type="match status" value="1"/>
</dbReference>
<dbReference type="InterPro" id="IPR016035">
    <property type="entry name" value="Acyl_Trfase/lysoPLipase"/>
</dbReference>
<dbReference type="GO" id="GO:0016042">
    <property type="term" value="P:lipid catabolic process"/>
    <property type="evidence" value="ECO:0007669"/>
    <property type="project" value="UniProtKB-UniRule"/>
</dbReference>
<dbReference type="EMBL" id="VIVQ01000001">
    <property type="protein sequence ID" value="TWE12489.1"/>
    <property type="molecule type" value="Genomic_DNA"/>
</dbReference>
<evidence type="ECO:0000256" key="1">
    <source>
        <dbReference type="ARBA" id="ARBA00022801"/>
    </source>
</evidence>
<organism evidence="6 7">
    <name type="scientific">Rudaeicoccus suwonensis</name>
    <dbReference type="NCBI Taxonomy" id="657409"/>
    <lineage>
        <taxon>Bacteria</taxon>
        <taxon>Bacillati</taxon>
        <taxon>Actinomycetota</taxon>
        <taxon>Actinomycetes</taxon>
        <taxon>Micrococcales</taxon>
        <taxon>Dermacoccaceae</taxon>
        <taxon>Rudaeicoccus</taxon>
    </lineage>
</organism>
<name>A0A561EA71_9MICO</name>
<dbReference type="GO" id="GO:0016787">
    <property type="term" value="F:hydrolase activity"/>
    <property type="evidence" value="ECO:0007669"/>
    <property type="project" value="UniProtKB-UniRule"/>
</dbReference>
<dbReference type="InterPro" id="IPR045943">
    <property type="entry name" value="DUF6363"/>
</dbReference>
<feature type="active site" description="Nucleophile" evidence="4">
    <location>
        <position position="44"/>
    </location>
</feature>
<dbReference type="InterPro" id="IPR002641">
    <property type="entry name" value="PNPLA_dom"/>
</dbReference>
<dbReference type="Proteomes" id="UP000318297">
    <property type="component" value="Unassembled WGS sequence"/>
</dbReference>
<evidence type="ECO:0000313" key="7">
    <source>
        <dbReference type="Proteomes" id="UP000318297"/>
    </source>
</evidence>
<dbReference type="AlphaFoldDB" id="A0A561EA71"/>
<feature type="short sequence motif" description="DGA/G" evidence="4">
    <location>
        <begin position="169"/>
        <end position="171"/>
    </location>
</feature>
<comment type="caution">
    <text evidence="4">Lacks conserved residue(s) required for the propagation of feature annotation.</text>
</comment>
<evidence type="ECO:0000259" key="5">
    <source>
        <dbReference type="PROSITE" id="PS51635"/>
    </source>
</evidence>
<dbReference type="SUPFAM" id="SSF52151">
    <property type="entry name" value="FabD/lysophospholipase-like"/>
    <property type="match status" value="1"/>
</dbReference>
<evidence type="ECO:0000256" key="3">
    <source>
        <dbReference type="ARBA" id="ARBA00023098"/>
    </source>
</evidence>
<feature type="domain" description="PNPLA" evidence="5">
    <location>
        <begin position="11"/>
        <end position="184"/>
    </location>
</feature>
<sequence>MATHVVTDTALVIEGGAMRGTHTAGAVVALIEAGIRVSWVSSISAGSTNASNYLTQDAWRAKACFTTFAQDPKFGGWRSFARGNGFFNSKYIYTESGLPGAAVPFNWQRWSESTDQWRIGAFDATDGRTVYWGREDMPTMHDVFVRVQASSSMPVLMPAVRIDGHQYLDGAIGSSGGVPLDAAQADGFERFLVLLTQPRGFVKAPQGHERALRTYFRKYPAVAEAMRTRADRYNATRDELLELEKSGHAYLFTPEHALVSNGERRLDVLERTFQDGYEQAVRELPAIREFLGIDNSATS</sequence>
<dbReference type="CDD" id="cd07208">
    <property type="entry name" value="Pat_hypo_Ecoli_yjju_like"/>
    <property type="match status" value="1"/>
</dbReference>
<feature type="active site" description="Proton acceptor" evidence="4">
    <location>
        <position position="169"/>
    </location>
</feature>
<dbReference type="InterPro" id="IPR037483">
    <property type="entry name" value="YjjU-like"/>
</dbReference>
<dbReference type="Pfam" id="PF19890">
    <property type="entry name" value="DUF6363"/>
    <property type="match status" value="1"/>
</dbReference>
<dbReference type="PANTHER" id="PTHR14226:SF25">
    <property type="entry name" value="PHOSPHOESTERASE"/>
    <property type="match status" value="1"/>
</dbReference>
<accession>A0A561EA71</accession>
<protein>
    <submittedName>
        <fullName evidence="6">Putative patatin/cPLA2 family phospholipase</fullName>
    </submittedName>
</protein>
<reference evidence="6 7" key="1">
    <citation type="submission" date="2019-06" db="EMBL/GenBank/DDBJ databases">
        <title>Sequencing the genomes of 1000 actinobacteria strains.</title>
        <authorList>
            <person name="Klenk H.-P."/>
        </authorList>
    </citation>
    <scope>NUCLEOTIDE SEQUENCE [LARGE SCALE GENOMIC DNA]</scope>
    <source>
        <strain evidence="6 7">DSM 19560</strain>
    </source>
</reference>
<keyword evidence="1 4" id="KW-0378">Hydrolase</keyword>
<dbReference type="InterPro" id="IPR050301">
    <property type="entry name" value="NTE"/>
</dbReference>
<keyword evidence="7" id="KW-1185">Reference proteome</keyword>
<dbReference type="PROSITE" id="PS51635">
    <property type="entry name" value="PNPLA"/>
    <property type="match status" value="1"/>
</dbReference>
<dbReference type="Gene3D" id="3.40.1090.10">
    <property type="entry name" value="Cytosolic phospholipase A2 catalytic domain"/>
    <property type="match status" value="2"/>
</dbReference>
<gene>
    <name evidence="6" type="ORF">BKA23_1301</name>
</gene>
<evidence type="ECO:0000313" key="6">
    <source>
        <dbReference type="EMBL" id="TWE12489.1"/>
    </source>
</evidence>
<keyword evidence="2 4" id="KW-0442">Lipid degradation</keyword>